<gene>
    <name evidence="1" type="ORF">K458DRAFT_387799</name>
</gene>
<evidence type="ECO:0000313" key="1">
    <source>
        <dbReference type="EMBL" id="KAF2685846.1"/>
    </source>
</evidence>
<reference evidence="1" key="1">
    <citation type="journal article" date="2020" name="Stud. Mycol.">
        <title>101 Dothideomycetes genomes: a test case for predicting lifestyles and emergence of pathogens.</title>
        <authorList>
            <person name="Haridas S."/>
            <person name="Albert R."/>
            <person name="Binder M."/>
            <person name="Bloem J."/>
            <person name="Labutti K."/>
            <person name="Salamov A."/>
            <person name="Andreopoulos B."/>
            <person name="Baker S."/>
            <person name="Barry K."/>
            <person name="Bills G."/>
            <person name="Bluhm B."/>
            <person name="Cannon C."/>
            <person name="Castanera R."/>
            <person name="Culley D."/>
            <person name="Daum C."/>
            <person name="Ezra D."/>
            <person name="Gonzalez J."/>
            <person name="Henrissat B."/>
            <person name="Kuo A."/>
            <person name="Liang C."/>
            <person name="Lipzen A."/>
            <person name="Lutzoni F."/>
            <person name="Magnuson J."/>
            <person name="Mondo S."/>
            <person name="Nolan M."/>
            <person name="Ohm R."/>
            <person name="Pangilinan J."/>
            <person name="Park H.-J."/>
            <person name="Ramirez L."/>
            <person name="Alfaro M."/>
            <person name="Sun H."/>
            <person name="Tritt A."/>
            <person name="Yoshinaga Y."/>
            <person name="Zwiers L.-H."/>
            <person name="Turgeon B."/>
            <person name="Goodwin S."/>
            <person name="Spatafora J."/>
            <person name="Crous P."/>
            <person name="Grigoriev I."/>
        </authorList>
    </citation>
    <scope>NUCLEOTIDE SEQUENCE</scope>
    <source>
        <strain evidence="1">CBS 122367</strain>
    </source>
</reference>
<organism evidence="1 2">
    <name type="scientific">Lentithecium fluviatile CBS 122367</name>
    <dbReference type="NCBI Taxonomy" id="1168545"/>
    <lineage>
        <taxon>Eukaryota</taxon>
        <taxon>Fungi</taxon>
        <taxon>Dikarya</taxon>
        <taxon>Ascomycota</taxon>
        <taxon>Pezizomycotina</taxon>
        <taxon>Dothideomycetes</taxon>
        <taxon>Pleosporomycetidae</taxon>
        <taxon>Pleosporales</taxon>
        <taxon>Massarineae</taxon>
        <taxon>Lentitheciaceae</taxon>
        <taxon>Lentithecium</taxon>
    </lineage>
</organism>
<protein>
    <submittedName>
        <fullName evidence="1">Uncharacterized protein</fullName>
    </submittedName>
</protein>
<dbReference type="Proteomes" id="UP000799291">
    <property type="component" value="Unassembled WGS sequence"/>
</dbReference>
<keyword evidence="2" id="KW-1185">Reference proteome</keyword>
<sequence length="457" mass="51471">MDPANNSRAGLPAEFAEVISRRRAMFDAIDAYTAMNREPEPSTIAEHGASEHKVIAQLHRISSRLTSYSGTIDRTDIDCIVRNNPDSDAQALGLLMRTKLDNFKRNYEKMRSNTDVEARIQWFRWDTMCDIVWLGLTRRVDKLAFKTQVQIVHLDSRAEWKNAEFNEARYSLSKISGMSCATEKSGPLSLDSLSQFAEDLLDTLLSGLKSRTDAIFAAAPQFTSKFEALQQATTLPSAEALEIECLELLSQIETLLVDLKSIIDQIDVDSIVVVRKSKPGIISPHYRSEYCQFYHYLLNRYVQGDLWQSVQHREAISYILKGQKIGFVYTGYSLAAIPGCSDEEYAINRRIHYTLNSGGIHLPVLVSAPPSGFKYKDGVNTVKWLYGFEEEVREEVDNLQDYDECDEVEYAIDQDGNFILDDAGNYASFASLEHCAESGEGEFHNQGIEGEEDATDG</sequence>
<proteinExistence type="predicted"/>
<dbReference type="AlphaFoldDB" id="A0A6G1J5Q1"/>
<name>A0A6G1J5Q1_9PLEO</name>
<dbReference type="EMBL" id="MU005578">
    <property type="protein sequence ID" value="KAF2685846.1"/>
    <property type="molecule type" value="Genomic_DNA"/>
</dbReference>
<accession>A0A6G1J5Q1</accession>
<evidence type="ECO:0000313" key="2">
    <source>
        <dbReference type="Proteomes" id="UP000799291"/>
    </source>
</evidence>